<dbReference type="EMBL" id="JBDODL010000620">
    <property type="protein sequence ID" value="MES1920342.1"/>
    <property type="molecule type" value="Genomic_DNA"/>
</dbReference>
<evidence type="ECO:0000256" key="4">
    <source>
        <dbReference type="ARBA" id="ARBA00022679"/>
    </source>
</evidence>
<name>A0ABV2AL01_9EUKA</name>
<feature type="domain" description="HECT" evidence="7">
    <location>
        <begin position="1"/>
        <end position="248"/>
    </location>
</feature>
<evidence type="ECO:0000313" key="8">
    <source>
        <dbReference type="EMBL" id="MES1920342.1"/>
    </source>
</evidence>
<evidence type="ECO:0000256" key="1">
    <source>
        <dbReference type="ARBA" id="ARBA00000885"/>
    </source>
</evidence>
<dbReference type="SUPFAM" id="SSF56204">
    <property type="entry name" value="Hect, E3 ligase catalytic domain"/>
    <property type="match status" value="1"/>
</dbReference>
<comment type="pathway">
    <text evidence="2">Protein modification; protein ubiquitination.</text>
</comment>
<reference evidence="8 9" key="1">
    <citation type="journal article" date="2024" name="BMC Biol.">
        <title>Comparative genomics of Ascetosporea gives new insight into the evolutionary basis for animal parasitism in Rhizaria.</title>
        <authorList>
            <person name="Hiltunen Thoren M."/>
            <person name="Onut-Brannstrom I."/>
            <person name="Alfjorden A."/>
            <person name="Peckova H."/>
            <person name="Swords F."/>
            <person name="Hooper C."/>
            <person name="Holzer A.S."/>
            <person name="Bass D."/>
            <person name="Burki F."/>
        </authorList>
    </citation>
    <scope>NUCLEOTIDE SEQUENCE [LARGE SCALE GENOMIC DNA]</scope>
    <source>
        <strain evidence="8">20-A016</strain>
    </source>
</reference>
<proteinExistence type="predicted"/>
<keyword evidence="5 6" id="KW-0833">Ubl conjugation pathway</keyword>
<evidence type="ECO:0000256" key="2">
    <source>
        <dbReference type="ARBA" id="ARBA00004906"/>
    </source>
</evidence>
<evidence type="ECO:0000259" key="7">
    <source>
        <dbReference type="PROSITE" id="PS50237"/>
    </source>
</evidence>
<comment type="caution">
    <text evidence="8">The sequence shown here is derived from an EMBL/GenBank/DDBJ whole genome shotgun (WGS) entry which is preliminary data.</text>
</comment>
<comment type="catalytic activity">
    <reaction evidence="1">
        <text>S-ubiquitinyl-[E2 ubiquitin-conjugating enzyme]-L-cysteine + [acceptor protein]-L-lysine = [E2 ubiquitin-conjugating enzyme]-L-cysteine + N(6)-ubiquitinyl-[acceptor protein]-L-lysine.</text>
        <dbReference type="EC" id="2.3.2.26"/>
    </reaction>
</comment>
<dbReference type="SMART" id="SM00119">
    <property type="entry name" value="HECTc"/>
    <property type="match status" value="1"/>
</dbReference>
<dbReference type="EC" id="2.3.2.26" evidence="3"/>
<keyword evidence="9" id="KW-1185">Reference proteome</keyword>
<organism evidence="8 9">
    <name type="scientific">Bonamia ostreae</name>
    <dbReference type="NCBI Taxonomy" id="126728"/>
    <lineage>
        <taxon>Eukaryota</taxon>
        <taxon>Sar</taxon>
        <taxon>Rhizaria</taxon>
        <taxon>Endomyxa</taxon>
        <taxon>Ascetosporea</taxon>
        <taxon>Haplosporida</taxon>
        <taxon>Bonamia</taxon>
    </lineage>
</organism>
<dbReference type="InterPro" id="IPR035983">
    <property type="entry name" value="Hect_E3_ubiquitin_ligase"/>
</dbReference>
<protein>
    <recommendedName>
        <fullName evidence="3">HECT-type E3 ubiquitin transferase</fullName>
        <ecNumber evidence="3">2.3.2.26</ecNumber>
    </recommendedName>
</protein>
<evidence type="ECO:0000256" key="5">
    <source>
        <dbReference type="ARBA" id="ARBA00022786"/>
    </source>
</evidence>
<sequence length="248" mass="28898">MIDLSFPRAFYKHLLNLKDFSFDDFKQIFPEVARSLKSLLEFEGNVEETFCRQFEVSYEWFGKEETAELIPEGSKKVVTNENREEFVDLYVQWHLQKVVAKKMKFIKKGFDRICRSKEQWVLDVLTADELNQILCGTSQLNFIEWKSKTTLTGYKWTDNVIRNFWQIIQNFDNSKKIRLLSFVTGSVRAPIGGLSVLPLRIIKGASTEMLPTSRTCFNQLVLPPYETKKKLEQKLSLALENSEGFGLQ</sequence>
<dbReference type="Gene3D" id="3.30.2160.10">
    <property type="entry name" value="Hect, E3 ligase catalytic domain"/>
    <property type="match status" value="1"/>
</dbReference>
<dbReference type="PANTHER" id="PTHR11254">
    <property type="entry name" value="HECT DOMAIN UBIQUITIN-PROTEIN LIGASE"/>
    <property type="match status" value="1"/>
</dbReference>
<accession>A0ABV2AL01</accession>
<dbReference type="Proteomes" id="UP001439008">
    <property type="component" value="Unassembled WGS sequence"/>
</dbReference>
<keyword evidence="4" id="KW-0808">Transferase</keyword>
<dbReference type="Gene3D" id="3.30.2410.10">
    <property type="entry name" value="Hect, E3 ligase catalytic domain"/>
    <property type="match status" value="1"/>
</dbReference>
<dbReference type="PANTHER" id="PTHR11254:SF444">
    <property type="entry name" value="HECT DOMAIN CONTAINING UBIQUITIN LIGASE"/>
    <property type="match status" value="1"/>
</dbReference>
<evidence type="ECO:0000256" key="6">
    <source>
        <dbReference type="PROSITE-ProRule" id="PRU00104"/>
    </source>
</evidence>
<dbReference type="PROSITE" id="PS50237">
    <property type="entry name" value="HECT"/>
    <property type="match status" value="1"/>
</dbReference>
<dbReference type="InterPro" id="IPR050409">
    <property type="entry name" value="E3_ubiq-protein_ligase"/>
</dbReference>
<evidence type="ECO:0000313" key="9">
    <source>
        <dbReference type="Proteomes" id="UP001439008"/>
    </source>
</evidence>
<evidence type="ECO:0000256" key="3">
    <source>
        <dbReference type="ARBA" id="ARBA00012485"/>
    </source>
</evidence>
<dbReference type="InterPro" id="IPR000569">
    <property type="entry name" value="HECT_dom"/>
</dbReference>
<gene>
    <name evidence="8" type="ORF">MHBO_002023</name>
</gene>
<feature type="active site" description="Glycyl thioester intermediate" evidence="6">
    <location>
        <position position="216"/>
    </location>
</feature>
<dbReference type="Pfam" id="PF00632">
    <property type="entry name" value="HECT"/>
    <property type="match status" value="1"/>
</dbReference>